<name>A0ABQ5RUR2_9CHLO</name>
<protein>
    <submittedName>
        <fullName evidence="2">Uncharacterized protein</fullName>
    </submittedName>
</protein>
<proteinExistence type="predicted"/>
<keyword evidence="3" id="KW-1185">Reference proteome</keyword>
<dbReference type="EMBL" id="BSDZ01000010">
    <property type="protein sequence ID" value="GLI61350.1"/>
    <property type="molecule type" value="Genomic_DNA"/>
</dbReference>
<feature type="region of interest" description="Disordered" evidence="1">
    <location>
        <begin position="82"/>
        <end position="105"/>
    </location>
</feature>
<evidence type="ECO:0000256" key="1">
    <source>
        <dbReference type="SAM" id="MobiDB-lite"/>
    </source>
</evidence>
<gene>
    <name evidence="2" type="ORF">VaNZ11_003713</name>
</gene>
<reference evidence="2 3" key="1">
    <citation type="journal article" date="2023" name="IScience">
        <title>Expanded male sex-determining region conserved during the evolution of homothallism in the green alga Volvox.</title>
        <authorList>
            <person name="Yamamoto K."/>
            <person name="Matsuzaki R."/>
            <person name="Mahakham W."/>
            <person name="Heman W."/>
            <person name="Sekimoto H."/>
            <person name="Kawachi M."/>
            <person name="Minakuchi Y."/>
            <person name="Toyoda A."/>
            <person name="Nozaki H."/>
        </authorList>
    </citation>
    <scope>NUCLEOTIDE SEQUENCE [LARGE SCALE GENOMIC DNA]</scope>
    <source>
        <strain evidence="2 3">NIES-4468</strain>
    </source>
</reference>
<feature type="non-terminal residue" evidence="2">
    <location>
        <position position="105"/>
    </location>
</feature>
<evidence type="ECO:0000313" key="2">
    <source>
        <dbReference type="EMBL" id="GLI61350.1"/>
    </source>
</evidence>
<feature type="compositionally biased region" description="Low complexity" evidence="1">
    <location>
        <begin position="83"/>
        <end position="93"/>
    </location>
</feature>
<comment type="caution">
    <text evidence="2">The sequence shown here is derived from an EMBL/GenBank/DDBJ whole genome shotgun (WGS) entry which is preliminary data.</text>
</comment>
<organism evidence="2 3">
    <name type="scientific">Volvox africanus</name>
    <dbReference type="NCBI Taxonomy" id="51714"/>
    <lineage>
        <taxon>Eukaryota</taxon>
        <taxon>Viridiplantae</taxon>
        <taxon>Chlorophyta</taxon>
        <taxon>core chlorophytes</taxon>
        <taxon>Chlorophyceae</taxon>
        <taxon>CS clade</taxon>
        <taxon>Chlamydomonadales</taxon>
        <taxon>Volvocaceae</taxon>
        <taxon>Volvox</taxon>
    </lineage>
</organism>
<dbReference type="Proteomes" id="UP001165090">
    <property type="component" value="Unassembled WGS sequence"/>
</dbReference>
<sequence>MTRVTKPGRTSSYLSHLDLSYDLDVLRQAVKATVTVVQLYVKYRHVCQQRPTRCRQLVGGRTSGLCSTQRCQCALKVLHLGNASSSPSASRSAVKIAVTPTPPTP</sequence>
<accession>A0ABQ5RUR2</accession>
<evidence type="ECO:0000313" key="3">
    <source>
        <dbReference type="Proteomes" id="UP001165090"/>
    </source>
</evidence>